<gene>
    <name evidence="7" type="primary">prmA2</name>
    <name evidence="6" type="synonym">prmA</name>
    <name evidence="7" type="ordered locus">Curi_c18240</name>
</gene>
<evidence type="ECO:0000313" key="7">
    <source>
        <dbReference type="EMBL" id="AFS78831.1"/>
    </source>
</evidence>
<proteinExistence type="inferred from homology"/>
<dbReference type="Pfam" id="PF06325">
    <property type="entry name" value="PrmA"/>
    <property type="match status" value="1"/>
</dbReference>
<dbReference type="InterPro" id="IPR004498">
    <property type="entry name" value="Ribosomal_PrmA_MeTrfase"/>
</dbReference>
<dbReference type="RefSeq" id="WP_014967967.1">
    <property type="nucleotide sequence ID" value="NC_018664.1"/>
</dbReference>
<keyword evidence="8" id="KW-1185">Reference proteome</keyword>
<comment type="similarity">
    <text evidence="1 6">Belongs to the methyltransferase superfamily. PrmA family.</text>
</comment>
<dbReference type="SUPFAM" id="SSF53335">
    <property type="entry name" value="S-adenosyl-L-methionine-dependent methyltransferases"/>
    <property type="match status" value="1"/>
</dbReference>
<dbReference type="InterPro" id="IPR050078">
    <property type="entry name" value="Ribosomal_L11_MeTrfase_PrmA"/>
</dbReference>
<keyword evidence="4 6" id="KW-0808">Transferase</keyword>
<dbReference type="STRING" id="1128398.Curi_c18240"/>
<dbReference type="OrthoDB" id="9785995at2"/>
<comment type="subcellular location">
    <subcellularLocation>
        <location evidence="6">Cytoplasm</location>
    </subcellularLocation>
</comment>
<organism evidence="7 8">
    <name type="scientific">Gottschalkia acidurici (strain ATCC 7906 / DSM 604 / BCRC 14475 / CIP 104303 / KCTC 5404 / NCIMB 10678 / 9a)</name>
    <name type="common">Clostridium acidurici</name>
    <dbReference type="NCBI Taxonomy" id="1128398"/>
    <lineage>
        <taxon>Bacteria</taxon>
        <taxon>Bacillati</taxon>
        <taxon>Bacillota</taxon>
        <taxon>Tissierellia</taxon>
        <taxon>Tissierellales</taxon>
        <taxon>Gottschalkiaceae</taxon>
        <taxon>Gottschalkia</taxon>
    </lineage>
</organism>
<evidence type="ECO:0000256" key="5">
    <source>
        <dbReference type="ARBA" id="ARBA00022691"/>
    </source>
</evidence>
<dbReference type="GO" id="GO:0032259">
    <property type="term" value="P:methylation"/>
    <property type="evidence" value="ECO:0007669"/>
    <property type="project" value="UniProtKB-KW"/>
</dbReference>
<keyword evidence="5 6" id="KW-0949">S-adenosyl-L-methionine</keyword>
<evidence type="ECO:0000256" key="4">
    <source>
        <dbReference type="ARBA" id="ARBA00022679"/>
    </source>
</evidence>
<dbReference type="NCBIfam" id="TIGR00406">
    <property type="entry name" value="prmA"/>
    <property type="match status" value="1"/>
</dbReference>
<evidence type="ECO:0000313" key="8">
    <source>
        <dbReference type="Proteomes" id="UP000006094"/>
    </source>
</evidence>
<dbReference type="PIRSF" id="PIRSF000401">
    <property type="entry name" value="RPL11_MTase"/>
    <property type="match status" value="1"/>
</dbReference>
<dbReference type="PANTHER" id="PTHR43648:SF1">
    <property type="entry name" value="ELECTRON TRANSFER FLAVOPROTEIN BETA SUBUNIT LYSINE METHYLTRANSFERASE"/>
    <property type="match status" value="1"/>
</dbReference>
<evidence type="ECO:0000256" key="6">
    <source>
        <dbReference type="HAMAP-Rule" id="MF_00735"/>
    </source>
</evidence>
<dbReference type="PATRIC" id="fig|1128398.3.peg.1874"/>
<dbReference type="AlphaFoldDB" id="K0B2J1"/>
<feature type="binding site" evidence="6">
    <location>
        <position position="185"/>
    </location>
    <ligand>
        <name>S-adenosyl-L-methionine</name>
        <dbReference type="ChEBI" id="CHEBI:59789"/>
    </ligand>
</feature>
<keyword evidence="2 6" id="KW-0963">Cytoplasm</keyword>
<name>K0B2J1_GOTA9</name>
<keyword evidence="7" id="KW-0689">Ribosomal protein</keyword>
<dbReference type="CDD" id="cd02440">
    <property type="entry name" value="AdoMet_MTases"/>
    <property type="match status" value="1"/>
</dbReference>
<dbReference type="PANTHER" id="PTHR43648">
    <property type="entry name" value="ELECTRON TRANSFER FLAVOPROTEIN BETA SUBUNIT LYSINE METHYLTRANSFERASE"/>
    <property type="match status" value="1"/>
</dbReference>
<dbReference type="GO" id="GO:0016279">
    <property type="term" value="F:protein-lysine N-methyltransferase activity"/>
    <property type="evidence" value="ECO:0007669"/>
    <property type="project" value="RHEA"/>
</dbReference>
<feature type="binding site" evidence="6">
    <location>
        <position position="207"/>
    </location>
    <ligand>
        <name>S-adenosyl-L-methionine</name>
        <dbReference type="ChEBI" id="CHEBI:59789"/>
    </ligand>
</feature>
<dbReference type="Gene3D" id="3.40.50.150">
    <property type="entry name" value="Vaccinia Virus protein VP39"/>
    <property type="match status" value="1"/>
</dbReference>
<dbReference type="Proteomes" id="UP000006094">
    <property type="component" value="Chromosome"/>
</dbReference>
<feature type="binding site" evidence="6">
    <location>
        <position position="164"/>
    </location>
    <ligand>
        <name>S-adenosyl-L-methionine</name>
        <dbReference type="ChEBI" id="CHEBI:59789"/>
    </ligand>
</feature>
<dbReference type="HAMAP" id="MF_00735">
    <property type="entry name" value="Methyltr_PrmA"/>
    <property type="match status" value="1"/>
</dbReference>
<dbReference type="eggNOG" id="COG2264">
    <property type="taxonomic scope" value="Bacteria"/>
</dbReference>
<dbReference type="HOGENOM" id="CLU_049382_0_1_9"/>
<dbReference type="EMBL" id="CP003326">
    <property type="protein sequence ID" value="AFS78831.1"/>
    <property type="molecule type" value="Genomic_DNA"/>
</dbReference>
<comment type="catalytic activity">
    <reaction evidence="6">
        <text>L-lysyl-[protein] + 3 S-adenosyl-L-methionine = N(6),N(6),N(6)-trimethyl-L-lysyl-[protein] + 3 S-adenosyl-L-homocysteine + 3 H(+)</text>
        <dbReference type="Rhea" id="RHEA:54192"/>
        <dbReference type="Rhea" id="RHEA-COMP:9752"/>
        <dbReference type="Rhea" id="RHEA-COMP:13826"/>
        <dbReference type="ChEBI" id="CHEBI:15378"/>
        <dbReference type="ChEBI" id="CHEBI:29969"/>
        <dbReference type="ChEBI" id="CHEBI:57856"/>
        <dbReference type="ChEBI" id="CHEBI:59789"/>
        <dbReference type="ChEBI" id="CHEBI:61961"/>
    </reaction>
</comment>
<comment type="function">
    <text evidence="6">Methylates ribosomal protein L11.</text>
</comment>
<dbReference type="EC" id="2.1.1.-" evidence="6"/>
<feature type="binding site" evidence="6">
    <location>
        <position position="250"/>
    </location>
    <ligand>
        <name>S-adenosyl-L-methionine</name>
        <dbReference type="ChEBI" id="CHEBI:59789"/>
    </ligand>
</feature>
<dbReference type="KEGG" id="cad:Curi_c18240"/>
<reference evidence="7 8" key="1">
    <citation type="journal article" date="2012" name="PLoS ONE">
        <title>The purine-utilizing bacterium Clostridium acidurici 9a: a genome-guided metabolic reconsideration.</title>
        <authorList>
            <person name="Hartwich K."/>
            <person name="Poehlein A."/>
            <person name="Daniel R."/>
        </authorList>
    </citation>
    <scope>NUCLEOTIDE SEQUENCE [LARGE SCALE GENOMIC DNA]</scope>
    <source>
        <strain evidence="8">ATCC 7906 / DSM 604 / BCRC 14475 / CIP 104303 / KCTC 5404 / NCIMB 10678 / 9a</strain>
    </source>
</reference>
<evidence type="ECO:0000256" key="3">
    <source>
        <dbReference type="ARBA" id="ARBA00022603"/>
    </source>
</evidence>
<keyword evidence="3 6" id="KW-0489">Methyltransferase</keyword>
<dbReference type="InterPro" id="IPR029063">
    <property type="entry name" value="SAM-dependent_MTases_sf"/>
</dbReference>
<evidence type="ECO:0000256" key="1">
    <source>
        <dbReference type="ARBA" id="ARBA00009741"/>
    </source>
</evidence>
<keyword evidence="7" id="KW-0687">Ribonucleoprotein</keyword>
<dbReference type="GO" id="GO:0005737">
    <property type="term" value="C:cytoplasm"/>
    <property type="evidence" value="ECO:0007669"/>
    <property type="project" value="UniProtKB-SubCell"/>
</dbReference>
<evidence type="ECO:0000256" key="2">
    <source>
        <dbReference type="ARBA" id="ARBA00022490"/>
    </source>
</evidence>
<protein>
    <recommendedName>
        <fullName evidence="6">Ribosomal protein L11 methyltransferase</fullName>
        <shortName evidence="6">L11 Mtase</shortName>
        <ecNumber evidence="6">2.1.1.-</ecNumber>
    </recommendedName>
</protein>
<dbReference type="GO" id="GO:0005840">
    <property type="term" value="C:ribosome"/>
    <property type="evidence" value="ECO:0007669"/>
    <property type="project" value="UniProtKB-KW"/>
</dbReference>
<sequence length="320" mass="35316">MKWIEVQVKTTSEAVEVVSNILYEVGAGGLAIEDPNDIEVFVQSKTEEDWNFIDSSLFENKFDGAIVKAYFPENENLIEKVELIKQNIAMIPEYNLDKGLGEVTISEVHEKDWAHAWKKYYKPTKIGEKIVVKPSWEEYEEQDGEIVLELDPGMAFGTGTHETTTMCIQALEKHVKEGDLVLDIGCGSGILSVAAAKLGAKKAIGVDLDELAVKVSNENKTINNVQDIVDIRHGNLLDVVSEKADVVVANIIAEIVVILAKDIKKCLLDDGVFISSGIILDKIERVKQGLDEEGLDVMEVVTMGEWACIVSKLKEGNKNA</sequence>
<accession>K0B2J1</accession>